<keyword evidence="2" id="KW-1185">Reference proteome</keyword>
<dbReference type="OrthoDB" id="2690041at2759"/>
<protein>
    <submittedName>
        <fullName evidence="1">Uncharacterized protein</fullName>
    </submittedName>
</protein>
<reference evidence="1" key="1">
    <citation type="submission" date="2020-11" db="EMBL/GenBank/DDBJ databases">
        <authorList>
            <consortium name="DOE Joint Genome Institute"/>
            <person name="Ahrendt S."/>
            <person name="Riley R."/>
            <person name="Andreopoulos W."/>
            <person name="LaButti K."/>
            <person name="Pangilinan J."/>
            <person name="Ruiz-duenas F.J."/>
            <person name="Barrasa J.M."/>
            <person name="Sanchez-Garcia M."/>
            <person name="Camarero S."/>
            <person name="Miyauchi S."/>
            <person name="Serrano A."/>
            <person name="Linde D."/>
            <person name="Babiker R."/>
            <person name="Drula E."/>
            <person name="Ayuso-Fernandez I."/>
            <person name="Pacheco R."/>
            <person name="Padilla G."/>
            <person name="Ferreira P."/>
            <person name="Barriuso J."/>
            <person name="Kellner H."/>
            <person name="Castanera R."/>
            <person name="Alfaro M."/>
            <person name="Ramirez L."/>
            <person name="Pisabarro A.G."/>
            <person name="Kuo A."/>
            <person name="Tritt A."/>
            <person name="Lipzen A."/>
            <person name="He G."/>
            <person name="Yan M."/>
            <person name="Ng V."/>
            <person name="Cullen D."/>
            <person name="Martin F."/>
            <person name="Rosso M.-N."/>
            <person name="Henrissat B."/>
            <person name="Hibbett D."/>
            <person name="Martinez A.T."/>
            <person name="Grigoriev I.V."/>
        </authorList>
    </citation>
    <scope>NUCLEOTIDE SEQUENCE</scope>
    <source>
        <strain evidence="1">AH 44721</strain>
    </source>
</reference>
<evidence type="ECO:0000313" key="1">
    <source>
        <dbReference type="EMBL" id="KAF8879420.1"/>
    </source>
</evidence>
<evidence type="ECO:0000313" key="2">
    <source>
        <dbReference type="Proteomes" id="UP000724874"/>
    </source>
</evidence>
<name>A0A9P5TGU9_GYMJU</name>
<gene>
    <name evidence="1" type="ORF">CPB84DRAFT_1852094</name>
</gene>
<accession>A0A9P5TGU9</accession>
<dbReference type="Proteomes" id="UP000724874">
    <property type="component" value="Unassembled WGS sequence"/>
</dbReference>
<sequence>MHSNAKYYSADSEDGHVPDLRGHDWDEVGLIWAITVKAHSSSQQKELFKTIQIKNKAESQQEEVNSFEEWTCVCLFNNLLQDADEAQHAFSAATWPTLHNVLPAIEKLYTEWQKAYDKPCYALFKEALEVVMTKLDEYYKKTAISDAHVIAMGSGLPKLKPEPAEAAAF</sequence>
<organism evidence="1 2">
    <name type="scientific">Gymnopilus junonius</name>
    <name type="common">Spectacular rustgill mushroom</name>
    <name type="synonym">Gymnopilus spectabilis subsp. junonius</name>
    <dbReference type="NCBI Taxonomy" id="109634"/>
    <lineage>
        <taxon>Eukaryota</taxon>
        <taxon>Fungi</taxon>
        <taxon>Dikarya</taxon>
        <taxon>Basidiomycota</taxon>
        <taxon>Agaricomycotina</taxon>
        <taxon>Agaricomycetes</taxon>
        <taxon>Agaricomycetidae</taxon>
        <taxon>Agaricales</taxon>
        <taxon>Agaricineae</taxon>
        <taxon>Hymenogastraceae</taxon>
        <taxon>Gymnopilus</taxon>
    </lineage>
</organism>
<proteinExistence type="predicted"/>
<dbReference type="AlphaFoldDB" id="A0A9P5TGU9"/>
<comment type="caution">
    <text evidence="1">The sequence shown here is derived from an EMBL/GenBank/DDBJ whole genome shotgun (WGS) entry which is preliminary data.</text>
</comment>
<dbReference type="EMBL" id="JADNYJ010000149">
    <property type="protein sequence ID" value="KAF8879420.1"/>
    <property type="molecule type" value="Genomic_DNA"/>
</dbReference>